<dbReference type="Pfam" id="PF19587">
    <property type="entry name" value="DUF6094"/>
    <property type="match status" value="1"/>
</dbReference>
<comment type="caution">
    <text evidence="2">The sequence shown here is derived from an EMBL/GenBank/DDBJ whole genome shotgun (WGS) entry which is preliminary data.</text>
</comment>
<dbReference type="InterPro" id="IPR029063">
    <property type="entry name" value="SAM-dependent_MTases_sf"/>
</dbReference>
<reference evidence="4 5" key="1">
    <citation type="submission" date="2017-04" db="EMBL/GenBank/DDBJ databases">
        <authorList>
            <person name="Criscuolo A."/>
        </authorList>
    </citation>
    <scope>NUCLEOTIDE SEQUENCE [LARGE SCALE GENOMIC DNA]</scope>
    <source>
        <strain evidence="4">16-00174</strain>
    </source>
</reference>
<protein>
    <submittedName>
        <fullName evidence="3">DUF6094 domain-containing protein</fullName>
    </submittedName>
    <submittedName>
        <fullName evidence="2 4">Methyltransferase</fullName>
    </submittedName>
</protein>
<evidence type="ECO:0000313" key="3">
    <source>
        <dbReference type="EMBL" id="MDG0944352.1"/>
    </source>
</evidence>
<dbReference type="EMBL" id="VXCE01000036">
    <property type="protein sequence ID" value="KAA8473686.1"/>
    <property type="molecule type" value="Genomic_DNA"/>
</dbReference>
<dbReference type="GO" id="GO:0032259">
    <property type="term" value="P:methylation"/>
    <property type="evidence" value="ECO:0007669"/>
    <property type="project" value="UniProtKB-KW"/>
</dbReference>
<keyword evidence="7" id="KW-1185">Reference proteome</keyword>
<dbReference type="EMBL" id="FWYW01000030">
    <property type="protein sequence ID" value="SMD61218.1"/>
    <property type="molecule type" value="Genomic_DNA"/>
</dbReference>
<dbReference type="PRINTS" id="PR00507">
    <property type="entry name" value="N12N6MTFRASE"/>
</dbReference>
<organism evidence="2 6">
    <name type="scientific">Bacillus paranthracis</name>
    <dbReference type="NCBI Taxonomy" id="2026186"/>
    <lineage>
        <taxon>Bacteria</taxon>
        <taxon>Bacillati</taxon>
        <taxon>Bacillota</taxon>
        <taxon>Bacilli</taxon>
        <taxon>Bacillales</taxon>
        <taxon>Bacillaceae</taxon>
        <taxon>Bacillus</taxon>
        <taxon>Bacillus cereus group</taxon>
    </lineage>
</organism>
<dbReference type="Gene3D" id="3.40.50.150">
    <property type="entry name" value="Vaccinia Virus protein VP39"/>
    <property type="match status" value="1"/>
</dbReference>
<dbReference type="SUPFAM" id="SSF53335">
    <property type="entry name" value="S-adenosyl-L-methionine-dependent methyltransferases"/>
    <property type="match status" value="1"/>
</dbReference>
<feature type="domain" description="DUF6094" evidence="1">
    <location>
        <begin position="13"/>
        <end position="219"/>
    </location>
</feature>
<dbReference type="GO" id="GO:0003676">
    <property type="term" value="F:nucleic acid binding"/>
    <property type="evidence" value="ECO:0007669"/>
    <property type="project" value="InterPro"/>
</dbReference>
<dbReference type="Proteomes" id="UP000194422">
    <property type="component" value="Unassembled WGS sequence"/>
</dbReference>
<dbReference type="Proteomes" id="UP000325411">
    <property type="component" value="Unassembled WGS sequence"/>
</dbReference>
<evidence type="ECO:0000259" key="1">
    <source>
        <dbReference type="Pfam" id="PF19587"/>
    </source>
</evidence>
<evidence type="ECO:0000313" key="6">
    <source>
        <dbReference type="Proteomes" id="UP000325411"/>
    </source>
</evidence>
<dbReference type="PROSITE" id="PS00092">
    <property type="entry name" value="N6_MTASE"/>
    <property type="match status" value="1"/>
</dbReference>
<dbReference type="InterPro" id="IPR002052">
    <property type="entry name" value="DNA_methylase_N6_adenine_CS"/>
</dbReference>
<gene>
    <name evidence="4" type="ORF">BACERE00174_00327</name>
    <name evidence="2" type="ORF">FYW06_26580</name>
    <name evidence="3" type="ORF">P6U22_24750</name>
</gene>
<dbReference type="EMBL" id="JARPRV010000024">
    <property type="protein sequence ID" value="MDG0944352.1"/>
    <property type="molecule type" value="Genomic_DNA"/>
</dbReference>
<reference evidence="2 6" key="2">
    <citation type="submission" date="2019-09" db="EMBL/GenBank/DDBJ databases">
        <authorList>
            <person name="Geng P."/>
            <person name="Wan X."/>
            <person name="Zhou G."/>
            <person name="Yuan Z."/>
            <person name="Hu X."/>
        </authorList>
    </citation>
    <scope>NUCLEOTIDE SEQUENCE [LARGE SCALE GENOMIC DNA]</scope>
    <source>
        <strain evidence="2 6">EFR-4</strain>
    </source>
</reference>
<dbReference type="Proteomes" id="UP001221338">
    <property type="component" value="Unassembled WGS sequence"/>
</dbReference>
<dbReference type="GO" id="GO:0008168">
    <property type="term" value="F:methyltransferase activity"/>
    <property type="evidence" value="ECO:0007669"/>
    <property type="project" value="UniProtKB-KW"/>
</dbReference>
<keyword evidence="2" id="KW-0489">Methyltransferase</keyword>
<dbReference type="AlphaFoldDB" id="A0A5M9GGY5"/>
<accession>A0A5M9GGY5</accession>
<name>A0A5M9GGY5_9BACI</name>
<evidence type="ECO:0000313" key="5">
    <source>
        <dbReference type="Proteomes" id="UP000194422"/>
    </source>
</evidence>
<keyword evidence="2" id="KW-0808">Transferase</keyword>
<dbReference type="RefSeq" id="WP_000406896.1">
    <property type="nucleotide sequence ID" value="NZ_CP040879.1"/>
</dbReference>
<evidence type="ECO:0000313" key="2">
    <source>
        <dbReference type="EMBL" id="KAA8473686.1"/>
    </source>
</evidence>
<proteinExistence type="predicted"/>
<dbReference type="InterPro" id="IPR046076">
    <property type="entry name" value="DUF6094"/>
</dbReference>
<evidence type="ECO:0000313" key="7">
    <source>
        <dbReference type="Proteomes" id="UP001221338"/>
    </source>
</evidence>
<sequence>MEITSKTYLSTILGNDLAAGFYPTPLTEGNHLIQLLQMESERAYACFDPCCGEGTILRSFADAVKQVGIQLDTYGVELDANRYNKAKEQLDVVIRSSFESMMISHDYFPLIFLNPPYNTELRTEKKKSEKMEFNFLKRAHHYLQDGGIMVYVIPYDRFARDEISYFLAKNYEEIGLMRFGDENEEFEQFKQCVFIGRKRAATKNDTYFNDRFANFCENMSELDFVREHVNTLAQMVNRKSWVIPELRHQNKLIFTSRVDYKDAYEGVGKSEGILTLKKRLNRGNGYSLQAEKTAAERAKMPIASGQLGLLLITGVADGLLGEGDTLHAVRGSENVFFETSFEKLETTTKEVVLQKRRAKFIIATPTGEVKELV</sequence>
<dbReference type="CDD" id="cd02440">
    <property type="entry name" value="AdoMet_MTases"/>
    <property type="match status" value="1"/>
</dbReference>
<evidence type="ECO:0000313" key="4">
    <source>
        <dbReference type="EMBL" id="SMD61218.1"/>
    </source>
</evidence>
<reference evidence="3 7" key="3">
    <citation type="submission" date="2023-03" db="EMBL/GenBank/DDBJ databases">
        <title>Genetic diversity of Bacillus cereus sensu lato isolates from Slovenia.</title>
        <authorList>
            <person name="Abdelli M."/>
        </authorList>
    </citation>
    <scope>NUCLEOTIDE SEQUENCE [LARGE SCALE GENOMIC DNA]</scope>
    <source>
        <strain evidence="3 7">SIBC61B</strain>
    </source>
</reference>